<evidence type="ECO:0000313" key="2">
    <source>
        <dbReference type="EMBL" id="CAI2379924.1"/>
    </source>
</evidence>
<dbReference type="AlphaFoldDB" id="A0AAD2D3Q3"/>
<dbReference type="EMBL" id="CAMPGE010021810">
    <property type="protein sequence ID" value="CAI2379924.1"/>
    <property type="molecule type" value="Genomic_DNA"/>
</dbReference>
<proteinExistence type="predicted"/>
<reference evidence="2" key="1">
    <citation type="submission" date="2023-07" db="EMBL/GenBank/DDBJ databases">
        <authorList>
            <consortium name="AG Swart"/>
            <person name="Singh M."/>
            <person name="Singh A."/>
            <person name="Seah K."/>
            <person name="Emmerich C."/>
        </authorList>
    </citation>
    <scope>NUCLEOTIDE SEQUENCE</scope>
    <source>
        <strain evidence="2">DP1</strain>
    </source>
</reference>
<evidence type="ECO:0000256" key="1">
    <source>
        <dbReference type="SAM" id="Phobius"/>
    </source>
</evidence>
<evidence type="ECO:0000313" key="3">
    <source>
        <dbReference type="Proteomes" id="UP001295684"/>
    </source>
</evidence>
<accession>A0AAD2D3Q3</accession>
<evidence type="ECO:0008006" key="4">
    <source>
        <dbReference type="Google" id="ProtNLM"/>
    </source>
</evidence>
<feature type="transmembrane region" description="Helical" evidence="1">
    <location>
        <begin position="138"/>
        <end position="160"/>
    </location>
</feature>
<keyword evidence="1" id="KW-1133">Transmembrane helix</keyword>
<gene>
    <name evidence="2" type="ORF">ECRASSUSDP1_LOCUS21346</name>
</gene>
<keyword evidence="1" id="KW-0812">Transmembrane</keyword>
<comment type="caution">
    <text evidence="2">The sequence shown here is derived from an EMBL/GenBank/DDBJ whole genome shotgun (WGS) entry which is preliminary data.</text>
</comment>
<keyword evidence="3" id="KW-1185">Reference proteome</keyword>
<dbReference type="Proteomes" id="UP001295684">
    <property type="component" value="Unassembled WGS sequence"/>
</dbReference>
<feature type="transmembrane region" description="Helical" evidence="1">
    <location>
        <begin position="101"/>
        <end position="126"/>
    </location>
</feature>
<sequence>MEKVEYPQLQDPQTLPKMSERMIHQQVHYNVIPQQESNLQFKIHWAFVFNIIMLIVDTWYFSQESPYLWKHMGDLFKVFVIVHHSLILLNIIWYFKKDLDWLNNAILILSYTTFVFLAFSVLYTVAAINLEQDVLFDAIISLVFVNLPGALLGWSAWLLVKDHISTSGSQPITCSTQEYQMQQEAPKKAAPQFKVPAGYVPVIINENGVAQIVENLA</sequence>
<feature type="transmembrane region" description="Helical" evidence="1">
    <location>
        <begin position="43"/>
        <end position="62"/>
    </location>
</feature>
<name>A0AAD2D3Q3_EUPCR</name>
<protein>
    <recommendedName>
        <fullName evidence="4">Transmembrane protein</fullName>
    </recommendedName>
</protein>
<organism evidence="2 3">
    <name type="scientific">Euplotes crassus</name>
    <dbReference type="NCBI Taxonomy" id="5936"/>
    <lineage>
        <taxon>Eukaryota</taxon>
        <taxon>Sar</taxon>
        <taxon>Alveolata</taxon>
        <taxon>Ciliophora</taxon>
        <taxon>Intramacronucleata</taxon>
        <taxon>Spirotrichea</taxon>
        <taxon>Hypotrichia</taxon>
        <taxon>Euplotida</taxon>
        <taxon>Euplotidae</taxon>
        <taxon>Moneuplotes</taxon>
    </lineage>
</organism>
<keyword evidence="1" id="KW-0472">Membrane</keyword>
<feature type="transmembrane region" description="Helical" evidence="1">
    <location>
        <begin position="74"/>
        <end position="95"/>
    </location>
</feature>